<protein>
    <submittedName>
        <fullName evidence="1">Uncharacterized protein</fullName>
    </submittedName>
</protein>
<name>A0ABY5L8M1_9SPHN</name>
<dbReference type="RefSeq" id="WP_256506107.1">
    <property type="nucleotide sequence ID" value="NZ_CP101740.1"/>
</dbReference>
<proteinExistence type="predicted"/>
<sequence>MAKASTASADAAVFDDGDPHYKQLQSAHEGYFQDVADICAKAQARYQTIQTEYERSVETAFLKQEPDGFRAANENYQRALESATADTSSANDYAEAYRRYKRSIKAMFGSVDIDELTFTDITQLSQSLFGVSQMALSLSCGQTATYNNPFEAATTKSEASTADE</sequence>
<gene>
    <name evidence="1" type="ORF">NMP03_14120</name>
</gene>
<accession>A0ABY5L8M1</accession>
<evidence type="ECO:0000313" key="1">
    <source>
        <dbReference type="EMBL" id="UUL82301.1"/>
    </source>
</evidence>
<keyword evidence="2" id="KW-1185">Reference proteome</keyword>
<dbReference type="EMBL" id="CP101740">
    <property type="protein sequence ID" value="UUL82301.1"/>
    <property type="molecule type" value="Genomic_DNA"/>
</dbReference>
<dbReference type="Proteomes" id="UP001058533">
    <property type="component" value="Chromosome"/>
</dbReference>
<organism evidence="1 2">
    <name type="scientific">Sphingomonas qomolangmaensis</name>
    <dbReference type="NCBI Taxonomy" id="2918765"/>
    <lineage>
        <taxon>Bacteria</taxon>
        <taxon>Pseudomonadati</taxon>
        <taxon>Pseudomonadota</taxon>
        <taxon>Alphaproteobacteria</taxon>
        <taxon>Sphingomonadales</taxon>
        <taxon>Sphingomonadaceae</taxon>
        <taxon>Sphingomonas</taxon>
    </lineage>
</organism>
<evidence type="ECO:0000313" key="2">
    <source>
        <dbReference type="Proteomes" id="UP001058533"/>
    </source>
</evidence>
<reference evidence="1" key="1">
    <citation type="submission" date="2022-07" db="EMBL/GenBank/DDBJ databases">
        <title>Sphingomonas sp. nov., a novel bacterium isolated from the north slope of the Mount Everest.</title>
        <authorList>
            <person name="Cui X."/>
            <person name="Liu Y."/>
        </authorList>
    </citation>
    <scope>NUCLEOTIDE SEQUENCE</scope>
    <source>
        <strain evidence="1">S5-59</strain>
    </source>
</reference>